<protein>
    <recommendedName>
        <fullName evidence="12">Cytochrome P450</fullName>
    </recommendedName>
</protein>
<keyword evidence="3 8" id="KW-0349">Heme</keyword>
<organism evidence="10">
    <name type="scientific">Oppiella nova</name>
    <dbReference type="NCBI Taxonomy" id="334625"/>
    <lineage>
        <taxon>Eukaryota</taxon>
        <taxon>Metazoa</taxon>
        <taxon>Ecdysozoa</taxon>
        <taxon>Arthropoda</taxon>
        <taxon>Chelicerata</taxon>
        <taxon>Arachnida</taxon>
        <taxon>Acari</taxon>
        <taxon>Acariformes</taxon>
        <taxon>Sarcoptiformes</taxon>
        <taxon>Oribatida</taxon>
        <taxon>Brachypylina</taxon>
        <taxon>Oppioidea</taxon>
        <taxon>Oppiidae</taxon>
        <taxon>Oppiella</taxon>
    </lineage>
</organism>
<reference evidence="10" key="1">
    <citation type="submission" date="2020-11" db="EMBL/GenBank/DDBJ databases">
        <authorList>
            <person name="Tran Van P."/>
        </authorList>
    </citation>
    <scope>NUCLEOTIDE SEQUENCE</scope>
</reference>
<comment type="cofactor">
    <cofactor evidence="1 8">
        <name>heme</name>
        <dbReference type="ChEBI" id="CHEBI:30413"/>
    </cofactor>
</comment>
<dbReference type="EMBL" id="CAJPVJ010000130">
    <property type="protein sequence ID" value="CAG2161370.1"/>
    <property type="molecule type" value="Genomic_DNA"/>
</dbReference>
<evidence type="ECO:0008006" key="12">
    <source>
        <dbReference type="Google" id="ProtNLM"/>
    </source>
</evidence>
<dbReference type="InterPro" id="IPR017972">
    <property type="entry name" value="Cyt_P450_CS"/>
</dbReference>
<dbReference type="GO" id="GO:0016705">
    <property type="term" value="F:oxidoreductase activity, acting on paired donors, with incorporation or reduction of molecular oxygen"/>
    <property type="evidence" value="ECO:0007669"/>
    <property type="project" value="InterPro"/>
</dbReference>
<evidence type="ECO:0000256" key="7">
    <source>
        <dbReference type="ARBA" id="ARBA00023033"/>
    </source>
</evidence>
<sequence length="501" mass="57134">MKRLLRPLLRRTWSSLTISRDNDILKPFDAIPGPKPLPAIGNKWRYLPLIGEYKIHEMDVNSELKLRKYGKVVREVIDKNLTILHVFDPKDMEAVFRQEGRYPCRRSHRALLKYRADRPHLYSSGGLFPENGVKWYDLRRKFQQRLMSAASVGYYVGECETITAQLIRYIRDKRDSREEMVDFLNDLYLWALENTGVLALDSRLGCLYADQLSDDSDVKRLIRAAHETNEAVMRTEMTDAWQTSDTRDYKSLVSAQDTMAEIIDKYLSAKSASQGSSGNNSAGDDHQKTSILSHFLSDPHIDRKDLFAMIVDLFLAGIDTTAFSAGFALYHLSRNTGAQHRLRQEIDSILPTRDTPLTPELLARMTYLKACVKETMRLTPVAFGVGRVTTSEMTIAGYRVPKGTQIITENQVASRQPEYFPDPKAYVPERWLKMSGSLTGGGVCPAAAGKRSPFLVLPFGYGPRMCIGRRFAEMEIYVFLAKVIQNFRIEMQYEKNKIINS</sequence>
<dbReference type="EMBL" id="OC914955">
    <property type="protein sequence ID" value="CAD7637778.1"/>
    <property type="molecule type" value="Genomic_DNA"/>
</dbReference>
<gene>
    <name evidence="10" type="ORF">ONB1V03_LOCUS1015</name>
</gene>
<evidence type="ECO:0000313" key="11">
    <source>
        <dbReference type="Proteomes" id="UP000728032"/>
    </source>
</evidence>
<dbReference type="OrthoDB" id="3945418at2759"/>
<accession>A0A7R9LAH6</accession>
<dbReference type="Gene3D" id="1.10.630.10">
    <property type="entry name" value="Cytochrome P450"/>
    <property type="match status" value="1"/>
</dbReference>
<dbReference type="InterPro" id="IPR036396">
    <property type="entry name" value="Cyt_P450_sf"/>
</dbReference>
<keyword evidence="7 9" id="KW-0503">Monooxygenase</keyword>
<proteinExistence type="inferred from homology"/>
<dbReference type="CDD" id="cd11054">
    <property type="entry name" value="CYP24A1-like"/>
    <property type="match status" value="1"/>
</dbReference>
<dbReference type="Proteomes" id="UP000728032">
    <property type="component" value="Unassembled WGS sequence"/>
</dbReference>
<feature type="binding site" description="axial binding residue" evidence="8">
    <location>
        <position position="466"/>
    </location>
    <ligand>
        <name>heme</name>
        <dbReference type="ChEBI" id="CHEBI:30413"/>
    </ligand>
    <ligandPart>
        <name>Fe</name>
        <dbReference type="ChEBI" id="CHEBI:18248"/>
    </ligandPart>
</feature>
<keyword evidence="5 9" id="KW-0560">Oxidoreductase</keyword>
<evidence type="ECO:0000256" key="3">
    <source>
        <dbReference type="ARBA" id="ARBA00022617"/>
    </source>
</evidence>
<evidence type="ECO:0000256" key="9">
    <source>
        <dbReference type="RuleBase" id="RU000461"/>
    </source>
</evidence>
<dbReference type="InterPro" id="IPR002401">
    <property type="entry name" value="Cyt_P450_E_grp-I"/>
</dbReference>
<evidence type="ECO:0000256" key="8">
    <source>
        <dbReference type="PIRSR" id="PIRSR602401-1"/>
    </source>
</evidence>
<dbReference type="AlphaFoldDB" id="A0A7R9LAH6"/>
<dbReference type="PANTHER" id="PTHR24279:SF120">
    <property type="entry name" value="CYTOCHROME P450"/>
    <property type="match status" value="1"/>
</dbReference>
<keyword evidence="4 8" id="KW-0479">Metal-binding</keyword>
<evidence type="ECO:0000256" key="1">
    <source>
        <dbReference type="ARBA" id="ARBA00001971"/>
    </source>
</evidence>
<dbReference type="InterPro" id="IPR050479">
    <property type="entry name" value="CYP11_CYP27_families"/>
</dbReference>
<dbReference type="PROSITE" id="PS00086">
    <property type="entry name" value="CYTOCHROME_P450"/>
    <property type="match status" value="1"/>
</dbReference>
<dbReference type="SUPFAM" id="SSF48264">
    <property type="entry name" value="Cytochrome P450"/>
    <property type="match status" value="1"/>
</dbReference>
<dbReference type="Pfam" id="PF00067">
    <property type="entry name" value="p450"/>
    <property type="match status" value="1"/>
</dbReference>
<dbReference type="FunFam" id="1.10.630.10:FF:000006">
    <property type="entry name" value="Cytochrome P450 302a1, mitochondrial"/>
    <property type="match status" value="1"/>
</dbReference>
<keyword evidence="11" id="KW-1185">Reference proteome</keyword>
<dbReference type="GO" id="GO:0004497">
    <property type="term" value="F:monooxygenase activity"/>
    <property type="evidence" value="ECO:0007669"/>
    <property type="project" value="UniProtKB-KW"/>
</dbReference>
<evidence type="ECO:0000256" key="2">
    <source>
        <dbReference type="ARBA" id="ARBA00010617"/>
    </source>
</evidence>
<evidence type="ECO:0000256" key="6">
    <source>
        <dbReference type="ARBA" id="ARBA00023004"/>
    </source>
</evidence>
<evidence type="ECO:0000313" key="10">
    <source>
        <dbReference type="EMBL" id="CAD7637778.1"/>
    </source>
</evidence>
<dbReference type="GO" id="GO:0020037">
    <property type="term" value="F:heme binding"/>
    <property type="evidence" value="ECO:0007669"/>
    <property type="project" value="InterPro"/>
</dbReference>
<dbReference type="InterPro" id="IPR001128">
    <property type="entry name" value="Cyt_P450"/>
</dbReference>
<keyword evidence="6 8" id="KW-0408">Iron</keyword>
<dbReference type="PANTHER" id="PTHR24279">
    <property type="entry name" value="CYTOCHROME P450"/>
    <property type="match status" value="1"/>
</dbReference>
<evidence type="ECO:0000256" key="4">
    <source>
        <dbReference type="ARBA" id="ARBA00022723"/>
    </source>
</evidence>
<evidence type="ECO:0000256" key="5">
    <source>
        <dbReference type="ARBA" id="ARBA00023002"/>
    </source>
</evidence>
<dbReference type="PRINTS" id="PR00463">
    <property type="entry name" value="EP450I"/>
</dbReference>
<dbReference type="GO" id="GO:0005506">
    <property type="term" value="F:iron ion binding"/>
    <property type="evidence" value="ECO:0007669"/>
    <property type="project" value="InterPro"/>
</dbReference>
<name>A0A7R9LAH6_9ACAR</name>
<comment type="similarity">
    <text evidence="2 9">Belongs to the cytochrome P450 family.</text>
</comment>
<dbReference type="PRINTS" id="PR00385">
    <property type="entry name" value="P450"/>
</dbReference>